<evidence type="ECO:0000259" key="6">
    <source>
        <dbReference type="Pfam" id="PF00496"/>
    </source>
</evidence>
<evidence type="ECO:0000256" key="3">
    <source>
        <dbReference type="ARBA" id="ARBA00022448"/>
    </source>
</evidence>
<dbReference type="Gene3D" id="3.10.105.10">
    <property type="entry name" value="Dipeptide-binding Protein, Domain 3"/>
    <property type="match status" value="1"/>
</dbReference>
<dbReference type="PANTHER" id="PTHR30290">
    <property type="entry name" value="PERIPLASMIC BINDING COMPONENT OF ABC TRANSPORTER"/>
    <property type="match status" value="1"/>
</dbReference>
<gene>
    <name evidence="7" type="ORF">CKF59_03660</name>
</gene>
<dbReference type="GO" id="GO:0015833">
    <property type="term" value="P:peptide transport"/>
    <property type="evidence" value="ECO:0007669"/>
    <property type="project" value="TreeGrafter"/>
</dbReference>
<dbReference type="FunFam" id="3.90.76.10:FF:000001">
    <property type="entry name" value="Oligopeptide ABC transporter substrate-binding protein"/>
    <property type="match status" value="1"/>
</dbReference>
<evidence type="ECO:0000256" key="5">
    <source>
        <dbReference type="SAM" id="SignalP"/>
    </source>
</evidence>
<dbReference type="Pfam" id="PF00496">
    <property type="entry name" value="SBP_bac_5"/>
    <property type="match status" value="1"/>
</dbReference>
<dbReference type="Gene3D" id="3.40.190.10">
    <property type="entry name" value="Periplasmic binding protein-like II"/>
    <property type="match status" value="1"/>
</dbReference>
<evidence type="ECO:0000256" key="1">
    <source>
        <dbReference type="ARBA" id="ARBA00004196"/>
    </source>
</evidence>
<evidence type="ECO:0000256" key="2">
    <source>
        <dbReference type="ARBA" id="ARBA00005695"/>
    </source>
</evidence>
<dbReference type="Proteomes" id="UP000265964">
    <property type="component" value="Unassembled WGS sequence"/>
</dbReference>
<comment type="subcellular location">
    <subcellularLocation>
        <location evidence="1">Cell envelope</location>
    </subcellularLocation>
</comment>
<dbReference type="GO" id="GO:1904680">
    <property type="term" value="F:peptide transmembrane transporter activity"/>
    <property type="evidence" value="ECO:0007669"/>
    <property type="project" value="TreeGrafter"/>
</dbReference>
<keyword evidence="4 5" id="KW-0732">Signal</keyword>
<feature type="domain" description="Solute-binding protein family 5" evidence="6">
    <location>
        <begin position="85"/>
        <end position="357"/>
    </location>
</feature>
<comment type="caution">
    <text evidence="7">The sequence shown here is derived from an EMBL/GenBank/DDBJ whole genome shotgun (WGS) entry which is preliminary data.</text>
</comment>
<proteinExistence type="inferred from homology"/>
<dbReference type="PANTHER" id="PTHR30290:SF10">
    <property type="entry name" value="PERIPLASMIC OLIGOPEPTIDE-BINDING PROTEIN-RELATED"/>
    <property type="match status" value="1"/>
</dbReference>
<keyword evidence="8" id="KW-1185">Reference proteome</keyword>
<feature type="chain" id="PRO_5017372742" description="Solute-binding protein family 5 domain-containing protein" evidence="5">
    <location>
        <begin position="27"/>
        <end position="368"/>
    </location>
</feature>
<dbReference type="InterPro" id="IPR000914">
    <property type="entry name" value="SBP_5_dom"/>
</dbReference>
<protein>
    <recommendedName>
        <fullName evidence="6">Solute-binding protein family 5 domain-containing protein</fullName>
    </recommendedName>
</protein>
<name>A0A3A1YE96_9GAMM</name>
<comment type="similarity">
    <text evidence="2">Belongs to the bacterial solute-binding protein 5 family.</text>
</comment>
<evidence type="ECO:0000313" key="7">
    <source>
        <dbReference type="EMBL" id="RIY35468.1"/>
    </source>
</evidence>
<feature type="signal peptide" evidence="5">
    <location>
        <begin position="1"/>
        <end position="26"/>
    </location>
</feature>
<evidence type="ECO:0000313" key="8">
    <source>
        <dbReference type="Proteomes" id="UP000265964"/>
    </source>
</evidence>
<feature type="non-terminal residue" evidence="7">
    <location>
        <position position="368"/>
    </location>
</feature>
<accession>A0A3A1YE96</accession>
<reference evidence="7 8" key="1">
    <citation type="submission" date="2017-08" db="EMBL/GenBank/DDBJ databases">
        <title>Reclassification of Bisgaard taxon 37 and 44.</title>
        <authorList>
            <person name="Christensen H."/>
        </authorList>
    </citation>
    <scope>NUCLEOTIDE SEQUENCE [LARGE SCALE GENOMIC DNA]</scope>
    <source>
        <strain evidence="7 8">EEAB3T1</strain>
    </source>
</reference>
<dbReference type="RefSeq" id="WP_222985564.1">
    <property type="nucleotide sequence ID" value="NZ_NRJF01000088.1"/>
</dbReference>
<dbReference type="Gene3D" id="3.90.76.10">
    <property type="entry name" value="Dipeptide-binding Protein, Domain 1"/>
    <property type="match status" value="1"/>
</dbReference>
<sequence>MQNKYFFSLFSLSLFSLVASSFNAQAITIPQGVTLAPKQEYIFNLPSFPATIDPGLIGDTLSARAAEPLFDTLYRLGSSGDFLPTAASGYKVSDDQLTWTFYLRPEATWHDGKPVTAQDFIYAWQRLAAHDSRSIFANAFVNMHVVNADGVYQRLIKVEELGISALDSHTLEIKLYQPTPWLLQIIANLALAPVRQDLIEKYGSAWTQPEHFIGNGPYTLSTYLPNDQITYQKREDYWDSQNIYITQAKAIFSEPRIAYYRYLTGEILVTEVFKGISKQVFAERPSEVYLTPRNASYYLNLNSQSFADLKVRQALALLTDTQYLSKHIVLGATATSIFAPTSLQDGQYQKQAPYFYNFPSDNNAQAIA</sequence>
<organism evidence="7 8">
    <name type="scientific">Psittacicella gerlachiana</name>
    <dbReference type="NCBI Taxonomy" id="2028574"/>
    <lineage>
        <taxon>Bacteria</taxon>
        <taxon>Pseudomonadati</taxon>
        <taxon>Pseudomonadota</taxon>
        <taxon>Gammaproteobacteria</taxon>
        <taxon>Pasteurellales</taxon>
        <taxon>Psittacicellaceae</taxon>
        <taxon>Psittacicella</taxon>
    </lineage>
</organism>
<dbReference type="InterPro" id="IPR039424">
    <property type="entry name" value="SBP_5"/>
</dbReference>
<dbReference type="GO" id="GO:0030313">
    <property type="term" value="C:cell envelope"/>
    <property type="evidence" value="ECO:0007669"/>
    <property type="project" value="UniProtKB-SubCell"/>
</dbReference>
<dbReference type="EMBL" id="NRJF01000088">
    <property type="protein sequence ID" value="RIY35468.1"/>
    <property type="molecule type" value="Genomic_DNA"/>
</dbReference>
<dbReference type="SUPFAM" id="SSF53850">
    <property type="entry name" value="Periplasmic binding protein-like II"/>
    <property type="match status" value="1"/>
</dbReference>
<dbReference type="AlphaFoldDB" id="A0A3A1YE96"/>
<keyword evidence="3" id="KW-0813">Transport</keyword>
<evidence type="ECO:0000256" key="4">
    <source>
        <dbReference type="ARBA" id="ARBA00022729"/>
    </source>
</evidence>